<dbReference type="GO" id="GO:0043448">
    <property type="term" value="P:alkane catabolic process"/>
    <property type="evidence" value="ECO:0007669"/>
    <property type="project" value="TreeGrafter"/>
</dbReference>
<dbReference type="PROSITE" id="PS51257">
    <property type="entry name" value="PROKAR_LIPOPROTEIN"/>
    <property type="match status" value="1"/>
</dbReference>
<organism evidence="1 2">
    <name type="scientific">Pedobacter cryoconitis</name>
    <dbReference type="NCBI Taxonomy" id="188932"/>
    <lineage>
        <taxon>Bacteria</taxon>
        <taxon>Pseudomonadati</taxon>
        <taxon>Bacteroidota</taxon>
        <taxon>Sphingobacteriia</taxon>
        <taxon>Sphingobacteriales</taxon>
        <taxon>Sphingobacteriaceae</taxon>
        <taxon>Pedobacter</taxon>
    </lineage>
</organism>
<dbReference type="RefSeq" id="WP_183882965.1">
    <property type="nucleotide sequence ID" value="NZ_JACHCD010000004.1"/>
</dbReference>
<dbReference type="AlphaFoldDB" id="A0A7W8ZN57"/>
<dbReference type="InterPro" id="IPR005297">
    <property type="entry name" value="Lipoprotein_repeat"/>
</dbReference>
<sequence>MKINFLKSSIILGLAFVTGLASCSKDNKNLSSNLQPQNLKSDITVQLANHAKFGNILTDKAGRTLYSSAADSTTAAQSNCYGDCAVKWPPFYDANPSIGTGLDSADFGTITRTDNTKQTTYKGWPLHYYSGDNQPGDTNGDGILKTWFVATPVYNLTFAM</sequence>
<keyword evidence="1" id="KW-0449">Lipoprotein</keyword>
<protein>
    <submittedName>
        <fullName evidence="1">Putative lipoprotein with Yx(FWY)xxD motif</fullName>
    </submittedName>
</protein>
<dbReference type="Pfam" id="PF03640">
    <property type="entry name" value="Lipoprotein_15"/>
    <property type="match status" value="2"/>
</dbReference>
<evidence type="ECO:0000313" key="2">
    <source>
        <dbReference type="Proteomes" id="UP000537204"/>
    </source>
</evidence>
<dbReference type="PANTHER" id="PTHR39335">
    <property type="entry name" value="BLL4220 PROTEIN"/>
    <property type="match status" value="1"/>
</dbReference>
<proteinExistence type="predicted"/>
<evidence type="ECO:0000313" key="1">
    <source>
        <dbReference type="EMBL" id="MBB5637077.1"/>
    </source>
</evidence>
<reference evidence="1 2" key="1">
    <citation type="submission" date="2020-08" db="EMBL/GenBank/DDBJ databases">
        <title>Genomic Encyclopedia of Type Strains, Phase IV (KMG-V): Genome sequencing to study the core and pangenomes of soil and plant-associated prokaryotes.</title>
        <authorList>
            <person name="Whitman W."/>
        </authorList>
    </citation>
    <scope>NUCLEOTIDE SEQUENCE [LARGE SCALE GENOMIC DNA]</scope>
    <source>
        <strain evidence="1 2">S3M1</strain>
    </source>
</reference>
<comment type="caution">
    <text evidence="1">The sequence shown here is derived from an EMBL/GenBank/DDBJ whole genome shotgun (WGS) entry which is preliminary data.</text>
</comment>
<accession>A0A7W8ZN57</accession>
<gene>
    <name evidence="1" type="ORF">HDE68_002990</name>
</gene>
<dbReference type="EMBL" id="JACHCE010000004">
    <property type="protein sequence ID" value="MBB5637077.1"/>
    <property type="molecule type" value="Genomic_DNA"/>
</dbReference>
<dbReference type="Proteomes" id="UP000537204">
    <property type="component" value="Unassembled WGS sequence"/>
</dbReference>
<name>A0A7W8ZN57_9SPHI</name>
<dbReference type="PANTHER" id="PTHR39335:SF1">
    <property type="entry name" value="BLL4220 PROTEIN"/>
    <property type="match status" value="1"/>
</dbReference>